<keyword evidence="2" id="KW-1185">Reference proteome</keyword>
<dbReference type="Proteomes" id="UP000195840">
    <property type="component" value="Unassembled WGS sequence"/>
</dbReference>
<dbReference type="EMBL" id="NHOG01000021">
    <property type="protein sequence ID" value="OVZ78603.1"/>
    <property type="molecule type" value="Genomic_DNA"/>
</dbReference>
<dbReference type="NCBIfam" id="NF033153">
    <property type="entry name" value="phage_ICD_like"/>
    <property type="match status" value="1"/>
</dbReference>
<comment type="caution">
    <text evidence="1">The sequence shown here is derived from an EMBL/GenBank/DDBJ whole genome shotgun (WGS) entry which is preliminary data.</text>
</comment>
<evidence type="ECO:0008006" key="3">
    <source>
        <dbReference type="Google" id="ProtNLM"/>
    </source>
</evidence>
<accession>A0AB73QJ94</accession>
<gene>
    <name evidence="1" type="ORF">CBW52_18355</name>
</gene>
<evidence type="ECO:0000313" key="2">
    <source>
        <dbReference type="Proteomes" id="UP000195840"/>
    </source>
</evidence>
<name>A0AB73QJ94_YERKR</name>
<dbReference type="AlphaFoldDB" id="A0AB73QJ94"/>
<sequence length="354" mass="38824">MYNLTVQNEALTLAGYLSKVDIENACNLSKPDMRSRIAGGEILTIPKVYRAAEKVIFLTFDDGVEGFSDITTRTEEDFIGVTTRGGLSFATSTRDEFSDSIKKGSTANATLWPHVEKVQSFGFLRWRSLISLCATSTMALIFSPAFVPISSIRASASSALLRLDSNLFSSLSLSWRRAISPCIAVTIKPALLSPSIFTASISSSTSCGMRAVTDCDFALLEPVAINLPSVNWCITVYIKSNYTKELICKTLVFIFNYTLSTGKAQEAKITTPRTVEAVPRRLTTNVNVSNEVAMLNHTPTRFKFLFLAVCRSDLNAKPHREAVTANSEQDARRSLAGQFVLSFAGRIPNRRVVA</sequence>
<evidence type="ECO:0000313" key="1">
    <source>
        <dbReference type="EMBL" id="OVZ78603.1"/>
    </source>
</evidence>
<reference evidence="1 2" key="1">
    <citation type="submission" date="2017-05" db="EMBL/GenBank/DDBJ databases">
        <title>Whole genome sequencing of Yersinia kristensenii.</title>
        <authorList>
            <person name="Campioni F."/>
        </authorList>
    </citation>
    <scope>NUCLEOTIDE SEQUENCE [LARGE SCALE GENOMIC DNA]</scope>
    <source>
        <strain evidence="1 2">CFSAN060538</strain>
    </source>
</reference>
<organism evidence="1 2">
    <name type="scientific">Yersinia kristensenii</name>
    <dbReference type="NCBI Taxonomy" id="28152"/>
    <lineage>
        <taxon>Bacteria</taxon>
        <taxon>Pseudomonadati</taxon>
        <taxon>Pseudomonadota</taxon>
        <taxon>Gammaproteobacteria</taxon>
        <taxon>Enterobacterales</taxon>
        <taxon>Yersiniaceae</taxon>
        <taxon>Yersinia</taxon>
    </lineage>
</organism>
<proteinExistence type="predicted"/>
<protein>
    <recommendedName>
        <fullName evidence="3">Host cell division inhibitor Icd-like protein</fullName>
    </recommendedName>
</protein>